<reference evidence="3 4" key="1">
    <citation type="journal article" date="2024" name="G3 (Bethesda)">
        <title>Genome assembly of Hibiscus sabdariffa L. provides insights into metabolisms of medicinal natural products.</title>
        <authorList>
            <person name="Kim T."/>
        </authorList>
    </citation>
    <scope>NUCLEOTIDE SEQUENCE [LARGE SCALE GENOMIC DNA]</scope>
    <source>
        <strain evidence="3">TK-2024</strain>
        <tissue evidence="3">Old leaves</tissue>
    </source>
</reference>
<name>A0ABR2SUT5_9ROSI</name>
<dbReference type="Gene3D" id="3.30.420.10">
    <property type="entry name" value="Ribonuclease H-like superfamily/Ribonuclease H"/>
    <property type="match status" value="1"/>
</dbReference>
<protein>
    <recommendedName>
        <fullName evidence="2">RNase H type-1 domain-containing protein</fullName>
    </recommendedName>
</protein>
<evidence type="ECO:0000313" key="3">
    <source>
        <dbReference type="EMBL" id="KAK9028776.1"/>
    </source>
</evidence>
<organism evidence="3 4">
    <name type="scientific">Hibiscus sabdariffa</name>
    <name type="common">roselle</name>
    <dbReference type="NCBI Taxonomy" id="183260"/>
    <lineage>
        <taxon>Eukaryota</taxon>
        <taxon>Viridiplantae</taxon>
        <taxon>Streptophyta</taxon>
        <taxon>Embryophyta</taxon>
        <taxon>Tracheophyta</taxon>
        <taxon>Spermatophyta</taxon>
        <taxon>Magnoliopsida</taxon>
        <taxon>eudicotyledons</taxon>
        <taxon>Gunneridae</taxon>
        <taxon>Pentapetalae</taxon>
        <taxon>rosids</taxon>
        <taxon>malvids</taxon>
        <taxon>Malvales</taxon>
        <taxon>Malvaceae</taxon>
        <taxon>Malvoideae</taxon>
        <taxon>Hibiscus</taxon>
    </lineage>
</organism>
<dbReference type="InterPro" id="IPR044730">
    <property type="entry name" value="RNase_H-like_dom_plant"/>
</dbReference>
<dbReference type="Pfam" id="PF13456">
    <property type="entry name" value="RVT_3"/>
    <property type="match status" value="1"/>
</dbReference>
<comment type="caution">
    <text evidence="3">The sequence shown here is derived from an EMBL/GenBank/DDBJ whole genome shotgun (WGS) entry which is preliminary data.</text>
</comment>
<accession>A0ABR2SUT5</accession>
<feature type="compositionally biased region" description="Basic residues" evidence="1">
    <location>
        <begin position="1"/>
        <end position="11"/>
    </location>
</feature>
<dbReference type="CDD" id="cd06222">
    <property type="entry name" value="RNase_H_like"/>
    <property type="match status" value="1"/>
</dbReference>
<keyword evidence="4" id="KW-1185">Reference proteome</keyword>
<dbReference type="PANTHER" id="PTHR47723:SF19">
    <property type="entry name" value="POLYNUCLEOTIDYL TRANSFERASE, RIBONUCLEASE H-LIKE SUPERFAMILY PROTEIN"/>
    <property type="match status" value="1"/>
</dbReference>
<dbReference type="InterPro" id="IPR036397">
    <property type="entry name" value="RNaseH_sf"/>
</dbReference>
<dbReference type="InterPro" id="IPR026960">
    <property type="entry name" value="RVT-Znf"/>
</dbReference>
<dbReference type="SUPFAM" id="SSF53098">
    <property type="entry name" value="Ribonuclease H-like"/>
    <property type="match status" value="1"/>
</dbReference>
<evidence type="ECO:0000256" key="1">
    <source>
        <dbReference type="SAM" id="MobiDB-lite"/>
    </source>
</evidence>
<dbReference type="InterPro" id="IPR002156">
    <property type="entry name" value="RNaseH_domain"/>
</dbReference>
<dbReference type="Pfam" id="PF13966">
    <property type="entry name" value="zf-RVT"/>
    <property type="match status" value="1"/>
</dbReference>
<evidence type="ECO:0000259" key="2">
    <source>
        <dbReference type="PROSITE" id="PS50879"/>
    </source>
</evidence>
<dbReference type="InterPro" id="IPR012337">
    <property type="entry name" value="RNaseH-like_sf"/>
</dbReference>
<dbReference type="PROSITE" id="PS50879">
    <property type="entry name" value="RNASE_H_1"/>
    <property type="match status" value="1"/>
</dbReference>
<gene>
    <name evidence="3" type="ORF">V6N11_025923</name>
</gene>
<proteinExistence type="predicted"/>
<dbReference type="EMBL" id="JBBPBN010000011">
    <property type="protein sequence ID" value="KAK9028776.1"/>
    <property type="molecule type" value="Genomic_DNA"/>
</dbReference>
<dbReference type="Proteomes" id="UP001396334">
    <property type="component" value="Unassembled WGS sequence"/>
</dbReference>
<feature type="region of interest" description="Disordered" evidence="1">
    <location>
        <begin position="1"/>
        <end position="23"/>
    </location>
</feature>
<sequence>MVVERRQRKPLNKQDNSNKDMSGMIFQGSRFNLLRVSEKTVGDALPVPTKPLAEVPIQQVRSATSIPQVKPRNKGISTTTLKPSKPITLYLFPKDSTSLQQSGHNSPIGDPPDIPAPTSLFPSHRVSGDINMQSKQIDEAYDALDLAQVPTIGPLSERLQPEALLFPVINFSDFMDGNGNWDRGKLCTIFQPDVVPHILGIKCPDPSDIDDQIIWRWTPNGKFTTRSAYSLLSQSLWEPKSTHWKHIWESPMPQRLRLFLWVLFRNKLMTNVECYRHHFGHSSLCSVCNDADESILHFLRDCGVAFAIWQRLVLLSFSPGFYVSNLQSRNDFVFISVLHPIDTIHNRAITWAHYYSEVYQQTFPVVPIRNAPISWKHLESGWICLNVDGAVSSVTRSGSIGGLLRDHDGSWIFGFQKGIGNCTPLQAELWDIFIGLQYAWDQGVEILQVQSDCKEAVQMLNAPHAGKSSLSLVRAIVKLCQRGWIVDIIWVARSGNQATDALVKNDDFSTLDTIHFHNPPEFLWPLLSHDASSFSIGLA</sequence>
<feature type="domain" description="RNase H type-1" evidence="2">
    <location>
        <begin position="379"/>
        <end position="508"/>
    </location>
</feature>
<evidence type="ECO:0000313" key="4">
    <source>
        <dbReference type="Proteomes" id="UP001396334"/>
    </source>
</evidence>
<dbReference type="PANTHER" id="PTHR47723">
    <property type="entry name" value="OS05G0353850 PROTEIN"/>
    <property type="match status" value="1"/>
</dbReference>
<dbReference type="InterPro" id="IPR053151">
    <property type="entry name" value="RNase_H-like"/>
</dbReference>